<feature type="transmembrane region" description="Helical" evidence="6">
    <location>
        <begin position="519"/>
        <end position="540"/>
    </location>
</feature>
<evidence type="ECO:0000313" key="8">
    <source>
        <dbReference type="EMBL" id="GAA0771497.1"/>
    </source>
</evidence>
<accession>A0ABP3VZZ1</accession>
<keyword evidence="5 6" id="KW-0472">Membrane</keyword>
<dbReference type="PIRSF" id="PIRSF018968">
    <property type="entry name" value="ABC_permease_BceB"/>
    <property type="match status" value="1"/>
</dbReference>
<feature type="transmembrane region" description="Helical" evidence="6">
    <location>
        <begin position="105"/>
        <end position="135"/>
    </location>
</feature>
<feature type="transmembrane region" description="Helical" evidence="6">
    <location>
        <begin position="605"/>
        <end position="625"/>
    </location>
</feature>
<organism evidence="8 9">
    <name type="scientific">Clostridium subterminale</name>
    <dbReference type="NCBI Taxonomy" id="1550"/>
    <lineage>
        <taxon>Bacteria</taxon>
        <taxon>Bacillati</taxon>
        <taxon>Bacillota</taxon>
        <taxon>Clostridia</taxon>
        <taxon>Eubacteriales</taxon>
        <taxon>Clostridiaceae</taxon>
        <taxon>Clostridium</taxon>
    </lineage>
</organism>
<dbReference type="PANTHER" id="PTHR46795">
    <property type="entry name" value="ABC TRANSPORTER PERMEASE-RELATED-RELATED"/>
    <property type="match status" value="1"/>
</dbReference>
<evidence type="ECO:0000256" key="1">
    <source>
        <dbReference type="ARBA" id="ARBA00004651"/>
    </source>
</evidence>
<dbReference type="RefSeq" id="WP_343825315.1">
    <property type="nucleotide sequence ID" value="NZ_BAAACI010000005.1"/>
</dbReference>
<comment type="similarity">
    <text evidence="6">Belongs to the ABC-4 integral membrane protein family.</text>
</comment>
<feature type="transmembrane region" description="Helical" evidence="6">
    <location>
        <begin position="57"/>
        <end position="77"/>
    </location>
</feature>
<comment type="subcellular location">
    <subcellularLocation>
        <location evidence="1 6">Cell membrane</location>
        <topology evidence="1 6">Multi-pass membrane protein</topology>
    </subcellularLocation>
</comment>
<reference evidence="9" key="1">
    <citation type="journal article" date="2019" name="Int. J. Syst. Evol. Microbiol.">
        <title>The Global Catalogue of Microorganisms (GCM) 10K type strain sequencing project: providing services to taxonomists for standard genome sequencing and annotation.</title>
        <authorList>
            <consortium name="The Broad Institute Genomics Platform"/>
            <consortium name="The Broad Institute Genome Sequencing Center for Infectious Disease"/>
            <person name="Wu L."/>
            <person name="Ma J."/>
        </authorList>
    </citation>
    <scope>NUCLEOTIDE SEQUENCE [LARGE SCALE GENOMIC DNA]</scope>
    <source>
        <strain evidence="9">JCM 1417</strain>
    </source>
</reference>
<dbReference type="Proteomes" id="UP001501047">
    <property type="component" value="Unassembled WGS sequence"/>
</dbReference>
<feature type="transmembrane region" description="Helical" evidence="6">
    <location>
        <begin position="155"/>
        <end position="179"/>
    </location>
</feature>
<dbReference type="EMBL" id="BAAACI010000005">
    <property type="protein sequence ID" value="GAA0771497.1"/>
    <property type="molecule type" value="Genomic_DNA"/>
</dbReference>
<name>A0ABP3VZZ1_CLOSU</name>
<comment type="caution">
    <text evidence="8">The sequence shown here is derived from an EMBL/GenBank/DDBJ whole genome shotgun (WGS) entry which is preliminary data.</text>
</comment>
<keyword evidence="4 6" id="KW-1133">Transmembrane helix</keyword>
<keyword evidence="2 6" id="KW-1003">Cell membrane</keyword>
<proteinExistence type="inferred from homology"/>
<evidence type="ECO:0000256" key="5">
    <source>
        <dbReference type="ARBA" id="ARBA00023136"/>
    </source>
</evidence>
<feature type="transmembrane region" description="Helical" evidence="6">
    <location>
        <begin position="17"/>
        <end position="37"/>
    </location>
</feature>
<evidence type="ECO:0000313" key="9">
    <source>
        <dbReference type="Proteomes" id="UP001501047"/>
    </source>
</evidence>
<evidence type="ECO:0000256" key="3">
    <source>
        <dbReference type="ARBA" id="ARBA00022692"/>
    </source>
</evidence>
<feature type="transmembrane region" description="Helical" evidence="6">
    <location>
        <begin position="200"/>
        <end position="221"/>
    </location>
</feature>
<feature type="transmembrane region" description="Helical" evidence="6">
    <location>
        <begin position="574"/>
        <end position="593"/>
    </location>
</feature>
<evidence type="ECO:0000256" key="4">
    <source>
        <dbReference type="ARBA" id="ARBA00022989"/>
    </source>
</evidence>
<keyword evidence="3 6" id="KW-0812">Transmembrane</keyword>
<protein>
    <submittedName>
        <fullName evidence="8">FtsX-like permease family protein</fullName>
    </submittedName>
</protein>
<sequence>MSVFQIAYNNFKNNIKVYTMFFISMVFSVVILSNFMILMDGNALKYLGDLNEEYAKLVIQMLTLILVIFMFFFIWYSSNVFLRNRKKEIGIYTFMGLDSTTIGRIYFIEIMLIGLSSCLLGTGIGVVLSKLFQIIVFKLAEFDINITFNVTLNSIVYTVLIFLGIFLFMSLKGLISIITSNVIDLLNDSKKTEKMPKVNWKIYIISFISLVLVIVGYYLILKDKMNAFTTLLLVCAGTYGLFGTVLPVVFNFFIKRKSILYNGENIITINNLAYRLRKNYTTYATIAILTACTVTVLGTSVAMKASYDESDANNRLYSISFSSSNEINNKEGIKKVLSSIGEEKYELSTQVLKAKSTFKDVPDYHNDDYIVLSYNQLIDILKINENVDSLSKINEDMVKDDQVIFIQRPGTIGSLRSYDNITVNDMEFKVSESNIRLRTLGSELNYITIVVNDENYEKIKAKSELVNFYGIKINNEEEFLNMEKLESITNELSKYVDIETTHATLGIYESKGIEWMKGIYAIGAFLFLVFILAEASIIYIKIYSDAKEDKSKYKILLNIGASNKELRKSINKEVALFYVIPVVVGLIHSYFAIRTLGDFLSIDLNSTYIISVLVSMLIFGVSAIISMKTFKKIVKV</sequence>
<evidence type="ECO:0000256" key="6">
    <source>
        <dbReference type="PIRNR" id="PIRNR018968"/>
    </source>
</evidence>
<evidence type="ECO:0000259" key="7">
    <source>
        <dbReference type="Pfam" id="PF02687"/>
    </source>
</evidence>
<evidence type="ECO:0000256" key="2">
    <source>
        <dbReference type="ARBA" id="ARBA00022475"/>
    </source>
</evidence>
<dbReference type="InterPro" id="IPR027022">
    <property type="entry name" value="ABC_permease_BceB-typ"/>
</dbReference>
<dbReference type="InterPro" id="IPR052536">
    <property type="entry name" value="ABC-4_Integral_Memb_Prot"/>
</dbReference>
<dbReference type="InterPro" id="IPR003838">
    <property type="entry name" value="ABC3_permease_C"/>
</dbReference>
<keyword evidence="9" id="KW-1185">Reference proteome</keyword>
<gene>
    <name evidence="8" type="ORF">GCM10008908_15810</name>
</gene>
<feature type="domain" description="ABC3 transporter permease C-terminal" evidence="7">
    <location>
        <begin position="525"/>
        <end position="633"/>
    </location>
</feature>
<feature type="domain" description="ABC3 transporter permease C-terminal" evidence="7">
    <location>
        <begin position="62"/>
        <end position="180"/>
    </location>
</feature>
<feature type="transmembrane region" description="Helical" evidence="6">
    <location>
        <begin position="280"/>
        <end position="303"/>
    </location>
</feature>
<dbReference type="Pfam" id="PF02687">
    <property type="entry name" value="FtsX"/>
    <property type="match status" value="2"/>
</dbReference>
<keyword evidence="6" id="KW-0813">Transport</keyword>
<dbReference type="PANTHER" id="PTHR46795:SF3">
    <property type="entry name" value="ABC TRANSPORTER PERMEASE"/>
    <property type="match status" value="1"/>
</dbReference>
<feature type="transmembrane region" description="Helical" evidence="6">
    <location>
        <begin position="227"/>
        <end position="254"/>
    </location>
</feature>